<name>A0A164ESS1_9MYCO</name>
<dbReference type="Pfam" id="PF11139">
    <property type="entry name" value="SfLAP"/>
    <property type="match status" value="1"/>
</dbReference>
<gene>
    <name evidence="2" type="ORF">A4G28_04740</name>
</gene>
<feature type="transmembrane region" description="Helical" evidence="1">
    <location>
        <begin position="241"/>
        <end position="260"/>
    </location>
</feature>
<comment type="caution">
    <text evidence="2">The sequence shown here is derived from an EMBL/GenBank/DDBJ whole genome shotgun (WGS) entry which is preliminary data.</text>
</comment>
<sequence>MIGKPLSRPGFVIVVVVVASVAMWGTVLALALVATADPVRIGISVLLSSRPRAVGQLVAFWLGGIVTSVALAIGVLFGLRGFALDVMHRVEVATVSSTAGHIQIAMGVTALLIAALAISLSPGQRIRLGMTGANPSQLQVLTSTTISRLSTRAQFALQARPLRVAFVLGVAMLADLRFLVALTAILASGAAVATQVTAAGVYTLVALAFVEVPLASQLAAPAKTGQIMSVLQRWVKARRHQIFAVVIALLGAFLMTRGMGRV</sequence>
<dbReference type="Proteomes" id="UP000077342">
    <property type="component" value="Unassembled WGS sequence"/>
</dbReference>
<reference evidence="3" key="1">
    <citation type="submission" date="2016-04" db="EMBL/GenBank/DDBJ databases">
        <authorList>
            <person name="Strapagiel D."/>
            <person name="Borowka P."/>
            <person name="Marciniak B."/>
            <person name="Bakula Z."/>
            <person name="Van Ingen J."/>
            <person name="Safianowska A."/>
            <person name="Dziadek J."/>
            <person name="Jagielski T."/>
        </authorList>
    </citation>
    <scope>NUCLEOTIDE SEQUENCE [LARGE SCALE GENOMIC DNA]</scope>
    <source>
        <strain evidence="3">1010001458</strain>
    </source>
</reference>
<evidence type="ECO:0008006" key="4">
    <source>
        <dbReference type="Google" id="ProtNLM"/>
    </source>
</evidence>
<dbReference type="EMBL" id="LWCI01000012">
    <property type="protein sequence ID" value="KZS67913.1"/>
    <property type="molecule type" value="Genomic_DNA"/>
</dbReference>
<feature type="transmembrane region" description="Helical" evidence="1">
    <location>
        <begin position="164"/>
        <end position="187"/>
    </location>
</feature>
<feature type="transmembrane region" description="Helical" evidence="1">
    <location>
        <begin position="99"/>
        <end position="120"/>
    </location>
</feature>
<evidence type="ECO:0000256" key="1">
    <source>
        <dbReference type="SAM" id="Phobius"/>
    </source>
</evidence>
<evidence type="ECO:0000313" key="2">
    <source>
        <dbReference type="EMBL" id="KZS67913.1"/>
    </source>
</evidence>
<keyword evidence="3" id="KW-1185">Reference proteome</keyword>
<feature type="transmembrane region" description="Helical" evidence="1">
    <location>
        <begin position="12"/>
        <end position="36"/>
    </location>
</feature>
<feature type="transmembrane region" description="Helical" evidence="1">
    <location>
        <begin position="57"/>
        <end position="79"/>
    </location>
</feature>
<keyword evidence="1" id="KW-0472">Membrane</keyword>
<evidence type="ECO:0000313" key="3">
    <source>
        <dbReference type="Proteomes" id="UP000077342"/>
    </source>
</evidence>
<accession>A0A164ESS1</accession>
<keyword evidence="1" id="KW-0812">Transmembrane</keyword>
<dbReference type="AlphaFoldDB" id="A0A164ESS1"/>
<dbReference type="RefSeq" id="WP_082276933.1">
    <property type="nucleotide sequence ID" value="NZ_CP089224.1"/>
</dbReference>
<proteinExistence type="predicted"/>
<feature type="transmembrane region" description="Helical" evidence="1">
    <location>
        <begin position="199"/>
        <end position="220"/>
    </location>
</feature>
<keyword evidence="1" id="KW-1133">Transmembrane helix</keyword>
<protein>
    <recommendedName>
        <fullName evidence="4">GAP family protein</fullName>
    </recommendedName>
</protein>
<organism evidence="2 3">
    <name type="scientific">Mycobacterium ostraviense</name>
    <dbReference type="NCBI Taxonomy" id="2738409"/>
    <lineage>
        <taxon>Bacteria</taxon>
        <taxon>Bacillati</taxon>
        <taxon>Actinomycetota</taxon>
        <taxon>Actinomycetes</taxon>
        <taxon>Mycobacteriales</taxon>
        <taxon>Mycobacteriaceae</taxon>
        <taxon>Mycobacterium</taxon>
    </lineage>
</organism>
<dbReference type="InterPro" id="IPR021315">
    <property type="entry name" value="Gap/Sap"/>
</dbReference>